<protein>
    <submittedName>
        <fullName evidence="1">YpfG</fullName>
    </submittedName>
</protein>
<accession>D4GJY4</accession>
<dbReference type="Pfam" id="PF06674">
    <property type="entry name" value="DUF1176"/>
    <property type="match status" value="1"/>
</dbReference>
<gene>
    <name evidence="1" type="primary">ypfG</name>
    <name evidence="1" type="ordered locus">PANA_2785</name>
</gene>
<dbReference type="EMBL" id="CP001875">
    <property type="protein sequence ID" value="ADD77952.1"/>
    <property type="molecule type" value="Genomic_DNA"/>
</dbReference>
<dbReference type="Proteomes" id="UP000001702">
    <property type="component" value="Chromosome"/>
</dbReference>
<dbReference type="InterPro" id="IPR009560">
    <property type="entry name" value="DUF1176"/>
</dbReference>
<evidence type="ECO:0000313" key="1">
    <source>
        <dbReference type="EMBL" id="ADD77952.1"/>
    </source>
</evidence>
<dbReference type="AlphaFoldDB" id="D4GJY4"/>
<dbReference type="KEGG" id="pam:PANA_2785"/>
<organism evidence="1 2">
    <name type="scientific">Pantoea ananatis (strain LMG 20103)</name>
    <dbReference type="NCBI Taxonomy" id="706191"/>
    <lineage>
        <taxon>Bacteria</taxon>
        <taxon>Pseudomonadati</taxon>
        <taxon>Pseudomonadota</taxon>
        <taxon>Gammaproteobacteria</taxon>
        <taxon>Enterobacterales</taxon>
        <taxon>Erwiniaceae</taxon>
        <taxon>Pantoea</taxon>
    </lineage>
</organism>
<dbReference type="HOGENOM" id="CLU_043396_2_0_6"/>
<dbReference type="eggNOG" id="COG5342">
    <property type="taxonomic scope" value="Bacteria"/>
</dbReference>
<proteinExistence type="predicted"/>
<name>D4GJY4_PANAM</name>
<reference evidence="1 2" key="1">
    <citation type="journal article" date="2010" name="J. Bacteriol.">
        <title>Genome sequence of Pantoea ananatis LMG20103, the causative agent of Eucalyptus blight and dieback.</title>
        <authorList>
            <person name="De Maayer P."/>
            <person name="Chan W.Y."/>
            <person name="Venter S.N."/>
            <person name="Toth I.K."/>
            <person name="Birch P.R."/>
            <person name="Joubert F."/>
            <person name="Coutinho T.A."/>
        </authorList>
    </citation>
    <scope>NUCLEOTIDE SEQUENCE [LARGE SCALE GENOMIC DNA]</scope>
    <source>
        <strain evidence="1 2">LMG 20103</strain>
    </source>
</reference>
<dbReference type="STRING" id="706191.PANA_2785"/>
<evidence type="ECO:0000313" key="2">
    <source>
        <dbReference type="Proteomes" id="UP000001702"/>
    </source>
</evidence>
<keyword evidence="2" id="KW-1185">Reference proteome</keyword>
<sequence>MLSTSQNAALVTCAIALSSSTQRSWGSIFLMWYGMKSLFALSVFMVAAAQADPVQKLFSDWQLTCNNAAHCVARSIPGDQGLVMTLSRSAGSDDKPLLRIDYGSAYSGALPGPALQDNLLVDQRRLRPDFKHWTVEPHHLATSNPIAINEFLELTMDAKSLQLTFNAGPQISLRGMKAALLFMDDVQGRVNSMSAWVRRGGRTGVPAAPAVPQLPPAMAAPAPLTRDETSGLIDYGTWRVNSDTCSLDPLRREVSVSPLTDKKALLLVSCEMGAYNVIDLAFEVTRAPPYVARGITLTLPFTPPGASERQLELINADYDAASGQLYTFGKGRGLGDCGTATRWQFDGEHFVLAEYAEESTCDAWHSSDDWPTLWVSQSASSAVSG</sequence>